<reference evidence="1" key="1">
    <citation type="journal article" date="2014" name="Int. J. Syst. Evol. Microbiol.">
        <title>Complete genome sequence of Corynebacterium casei LMG S-19264T (=DSM 44701T), isolated from a smear-ripened cheese.</title>
        <authorList>
            <consortium name="US DOE Joint Genome Institute (JGI-PGF)"/>
            <person name="Walter F."/>
            <person name="Albersmeier A."/>
            <person name="Kalinowski J."/>
            <person name="Ruckert C."/>
        </authorList>
    </citation>
    <scope>NUCLEOTIDE SEQUENCE</scope>
    <source>
        <strain evidence="1">CGMCC 1.15095</strain>
    </source>
</reference>
<comment type="caution">
    <text evidence="1">The sequence shown here is derived from an EMBL/GenBank/DDBJ whole genome shotgun (WGS) entry which is preliminary data.</text>
</comment>
<dbReference type="AlphaFoldDB" id="A0A916TRZ8"/>
<sequence>MKPAGARPRPFLPFRAVNRKGRAGYDAGLQLHHLLPRQLRVAREFSRMFAAIGNERCRFENFRENGLLLPCDERTALRMAMPLHRGPHRHYSELVIDRVGQIEADWSVRSLRDREAARVQAHMRLGLLQRALRRYLLGSGRRRLTLNRQDPFGTGADFSELDALADALWGATAASVQPMPVRERSSALAA</sequence>
<dbReference type="Proteomes" id="UP000608154">
    <property type="component" value="Unassembled WGS sequence"/>
</dbReference>
<protein>
    <submittedName>
        <fullName evidence="1">Uncharacterized protein</fullName>
    </submittedName>
</protein>
<name>A0A916TRZ8_9SPHN</name>
<proteinExistence type="predicted"/>
<dbReference type="RefSeq" id="WP_188770700.1">
    <property type="nucleotide sequence ID" value="NZ_BMHK01000010.1"/>
</dbReference>
<accession>A0A916TRZ8</accession>
<evidence type="ECO:0000313" key="2">
    <source>
        <dbReference type="Proteomes" id="UP000608154"/>
    </source>
</evidence>
<reference evidence="1" key="2">
    <citation type="submission" date="2020-09" db="EMBL/GenBank/DDBJ databases">
        <authorList>
            <person name="Sun Q."/>
            <person name="Zhou Y."/>
        </authorList>
    </citation>
    <scope>NUCLEOTIDE SEQUENCE</scope>
    <source>
        <strain evidence="1">CGMCC 1.15095</strain>
    </source>
</reference>
<dbReference type="EMBL" id="BMHK01000010">
    <property type="protein sequence ID" value="GGC00032.1"/>
    <property type="molecule type" value="Genomic_DNA"/>
</dbReference>
<dbReference type="Pfam" id="PF14412">
    <property type="entry name" value="AHH"/>
    <property type="match status" value="1"/>
</dbReference>
<evidence type="ECO:0000313" key="1">
    <source>
        <dbReference type="EMBL" id="GGC00032.1"/>
    </source>
</evidence>
<gene>
    <name evidence="1" type="ORF">GCM10011494_18150</name>
</gene>
<dbReference type="InterPro" id="IPR032871">
    <property type="entry name" value="AHH_dom_containing"/>
</dbReference>
<keyword evidence="2" id="KW-1185">Reference proteome</keyword>
<organism evidence="1 2">
    <name type="scientific">Novosphingobium endophyticum</name>
    <dbReference type="NCBI Taxonomy" id="1955250"/>
    <lineage>
        <taxon>Bacteria</taxon>
        <taxon>Pseudomonadati</taxon>
        <taxon>Pseudomonadota</taxon>
        <taxon>Alphaproteobacteria</taxon>
        <taxon>Sphingomonadales</taxon>
        <taxon>Sphingomonadaceae</taxon>
        <taxon>Novosphingobium</taxon>
    </lineage>
</organism>